<dbReference type="InterPro" id="IPR006151">
    <property type="entry name" value="Shikm_DH/Glu-tRNA_Rdtase"/>
</dbReference>
<dbReference type="InterPro" id="IPR013708">
    <property type="entry name" value="Shikimate_DH-bd_N"/>
</dbReference>
<dbReference type="SUPFAM" id="SSF51735">
    <property type="entry name" value="NAD(P)-binding Rossmann-fold domains"/>
    <property type="match status" value="1"/>
</dbReference>
<dbReference type="GO" id="GO:0004764">
    <property type="term" value="F:shikimate 3-dehydrogenase (NADP+) activity"/>
    <property type="evidence" value="ECO:0007669"/>
    <property type="project" value="UniProtKB-UniRule"/>
</dbReference>
<keyword evidence="13" id="KW-1185">Reference proteome</keyword>
<dbReference type="EMBL" id="JACHOV010000003">
    <property type="protein sequence ID" value="MBB4640784.1"/>
    <property type="molecule type" value="Genomic_DNA"/>
</dbReference>
<dbReference type="InterPro" id="IPR011342">
    <property type="entry name" value="Shikimate_DH"/>
</dbReference>
<evidence type="ECO:0000256" key="5">
    <source>
        <dbReference type="ARBA" id="ARBA00023002"/>
    </source>
</evidence>
<accession>A0A840HTF9</accession>
<feature type="binding site" evidence="8">
    <location>
        <position position="246"/>
    </location>
    <ligand>
        <name>shikimate</name>
        <dbReference type="ChEBI" id="CHEBI:36208"/>
    </ligand>
</feature>
<dbReference type="Pfam" id="PF01488">
    <property type="entry name" value="Shikimate_DH"/>
    <property type="match status" value="1"/>
</dbReference>
<comment type="caution">
    <text evidence="12">The sequence shown here is derived from an EMBL/GenBank/DDBJ whole genome shotgun (WGS) entry which is preliminary data.</text>
</comment>
<dbReference type="RefSeq" id="WP_184474607.1">
    <property type="nucleotide sequence ID" value="NZ_JACHOV010000003.1"/>
</dbReference>
<comment type="catalytic activity">
    <reaction evidence="7 8">
        <text>shikimate + NADP(+) = 3-dehydroshikimate + NADPH + H(+)</text>
        <dbReference type="Rhea" id="RHEA:17737"/>
        <dbReference type="ChEBI" id="CHEBI:15378"/>
        <dbReference type="ChEBI" id="CHEBI:16630"/>
        <dbReference type="ChEBI" id="CHEBI:36208"/>
        <dbReference type="ChEBI" id="CHEBI:57783"/>
        <dbReference type="ChEBI" id="CHEBI:58349"/>
        <dbReference type="EC" id="1.1.1.25"/>
    </reaction>
</comment>
<dbReference type="Proteomes" id="UP000575068">
    <property type="component" value="Unassembled WGS sequence"/>
</dbReference>
<dbReference type="GO" id="GO:0009073">
    <property type="term" value="P:aromatic amino acid family biosynthetic process"/>
    <property type="evidence" value="ECO:0007669"/>
    <property type="project" value="UniProtKB-KW"/>
</dbReference>
<dbReference type="CDD" id="cd01065">
    <property type="entry name" value="NAD_bind_Shikimate_DH"/>
    <property type="match status" value="1"/>
</dbReference>
<proteinExistence type="inferred from homology"/>
<evidence type="ECO:0000256" key="3">
    <source>
        <dbReference type="ARBA" id="ARBA00022605"/>
    </source>
</evidence>
<feature type="binding site" evidence="8">
    <location>
        <position position="216"/>
    </location>
    <ligand>
        <name>NADP(+)</name>
        <dbReference type="ChEBI" id="CHEBI:58349"/>
    </ligand>
</feature>
<comment type="function">
    <text evidence="8">Involved in the biosynthesis of the chorismate, which leads to the biosynthesis of aromatic amino acids. Catalyzes the reversible NADPH linked reduction of 3-dehydroshikimate (DHSA) to yield shikimate (SA).</text>
</comment>
<reference evidence="12 13" key="1">
    <citation type="submission" date="2020-08" db="EMBL/GenBank/DDBJ databases">
        <title>Genomic Encyclopedia of Type Strains, Phase IV (KMG-IV): sequencing the most valuable type-strain genomes for metagenomic binning, comparative biology and taxonomic classification.</title>
        <authorList>
            <person name="Goeker M."/>
        </authorList>
    </citation>
    <scope>NUCLEOTIDE SEQUENCE [LARGE SCALE GENOMIC DNA]</scope>
    <source>
        <strain evidence="12 13">DSM 7465</strain>
    </source>
</reference>
<organism evidence="12 13">
    <name type="scientific">Rhizorhapis suberifaciens</name>
    <name type="common">corky root of lettuce</name>
    <dbReference type="NCBI Taxonomy" id="13656"/>
    <lineage>
        <taxon>Bacteria</taxon>
        <taxon>Pseudomonadati</taxon>
        <taxon>Pseudomonadota</taxon>
        <taxon>Alphaproteobacteria</taxon>
        <taxon>Sphingomonadales</taxon>
        <taxon>Sphingomonadaceae</taxon>
        <taxon>Rhizorhapis</taxon>
    </lineage>
</organism>
<name>A0A840HTF9_9SPHN</name>
<keyword evidence="5 8" id="KW-0560">Oxidoreductase</keyword>
<keyword evidence="3 8" id="KW-0028">Amino-acid biosynthesis</keyword>
<feature type="domain" description="Shikimate dehydrogenase substrate binding N-terminal" evidence="10">
    <location>
        <begin position="11"/>
        <end position="94"/>
    </location>
</feature>
<evidence type="ECO:0000259" key="9">
    <source>
        <dbReference type="Pfam" id="PF01488"/>
    </source>
</evidence>
<evidence type="ECO:0000256" key="6">
    <source>
        <dbReference type="ARBA" id="ARBA00023141"/>
    </source>
</evidence>
<evidence type="ECO:0000259" key="10">
    <source>
        <dbReference type="Pfam" id="PF08501"/>
    </source>
</evidence>
<dbReference type="AlphaFoldDB" id="A0A840HTF9"/>
<evidence type="ECO:0000256" key="4">
    <source>
        <dbReference type="ARBA" id="ARBA00022857"/>
    </source>
</evidence>
<evidence type="ECO:0000256" key="1">
    <source>
        <dbReference type="ARBA" id="ARBA00004871"/>
    </source>
</evidence>
<dbReference type="SUPFAM" id="SSF53223">
    <property type="entry name" value="Aminoacid dehydrogenase-like, N-terminal domain"/>
    <property type="match status" value="1"/>
</dbReference>
<dbReference type="InterPro" id="IPR036291">
    <property type="entry name" value="NAD(P)-bd_dom_sf"/>
</dbReference>
<dbReference type="InterPro" id="IPR022893">
    <property type="entry name" value="Shikimate_DH_fam"/>
</dbReference>
<dbReference type="GO" id="GO:0050661">
    <property type="term" value="F:NADP binding"/>
    <property type="evidence" value="ECO:0007669"/>
    <property type="project" value="InterPro"/>
</dbReference>
<dbReference type="InterPro" id="IPR041121">
    <property type="entry name" value="SDH_C"/>
</dbReference>
<dbReference type="Gene3D" id="3.40.50.720">
    <property type="entry name" value="NAD(P)-binding Rossmann-like Domain"/>
    <property type="match status" value="1"/>
</dbReference>
<dbReference type="InterPro" id="IPR046346">
    <property type="entry name" value="Aminoacid_DH-like_N_sf"/>
</dbReference>
<comment type="caution">
    <text evidence="8">Lacks conserved residue(s) required for the propagation of feature annotation.</text>
</comment>
<feature type="binding site" evidence="8">
    <location>
        <begin position="19"/>
        <end position="21"/>
    </location>
    <ligand>
        <name>shikimate</name>
        <dbReference type="ChEBI" id="CHEBI:36208"/>
    </ligand>
</feature>
<dbReference type="Pfam" id="PF18317">
    <property type="entry name" value="SDH_C"/>
    <property type="match status" value="1"/>
</dbReference>
<evidence type="ECO:0000256" key="8">
    <source>
        <dbReference type="HAMAP-Rule" id="MF_00222"/>
    </source>
</evidence>
<feature type="binding site" evidence="8">
    <location>
        <position position="218"/>
    </location>
    <ligand>
        <name>shikimate</name>
        <dbReference type="ChEBI" id="CHEBI:36208"/>
    </ligand>
</feature>
<dbReference type="GO" id="GO:0019632">
    <property type="term" value="P:shikimate metabolic process"/>
    <property type="evidence" value="ECO:0007669"/>
    <property type="project" value="InterPro"/>
</dbReference>
<feature type="active site" description="Proton acceptor" evidence="8">
    <location>
        <position position="71"/>
    </location>
</feature>
<dbReference type="GO" id="GO:0008652">
    <property type="term" value="P:amino acid biosynthetic process"/>
    <property type="evidence" value="ECO:0007669"/>
    <property type="project" value="UniProtKB-KW"/>
</dbReference>
<dbReference type="PANTHER" id="PTHR21089">
    <property type="entry name" value="SHIKIMATE DEHYDROGENASE"/>
    <property type="match status" value="1"/>
</dbReference>
<comment type="similarity">
    <text evidence="8">Belongs to the shikimate dehydrogenase family.</text>
</comment>
<gene>
    <name evidence="8" type="primary">aroE</name>
    <name evidence="12" type="ORF">HNQ99_001077</name>
</gene>
<evidence type="ECO:0000256" key="2">
    <source>
        <dbReference type="ARBA" id="ARBA00012962"/>
    </source>
</evidence>
<dbReference type="Gene3D" id="3.40.50.10860">
    <property type="entry name" value="Leucine Dehydrogenase, chain A, domain 1"/>
    <property type="match status" value="1"/>
</dbReference>
<evidence type="ECO:0000256" key="7">
    <source>
        <dbReference type="ARBA" id="ARBA00049442"/>
    </source>
</evidence>
<dbReference type="Pfam" id="PF08501">
    <property type="entry name" value="Shikimate_dh_N"/>
    <property type="match status" value="1"/>
</dbReference>
<comment type="subunit">
    <text evidence="8">Homodimer.</text>
</comment>
<comment type="pathway">
    <text evidence="1 8">Metabolic intermediate biosynthesis; chorismate biosynthesis; chorismate from D-erythrose 4-phosphate and phosphoenolpyruvate: step 4/7.</text>
</comment>
<feature type="domain" description="SDH C-terminal" evidence="11">
    <location>
        <begin position="239"/>
        <end position="262"/>
    </location>
</feature>
<dbReference type="GO" id="GO:0009423">
    <property type="term" value="P:chorismate biosynthetic process"/>
    <property type="evidence" value="ECO:0007669"/>
    <property type="project" value="UniProtKB-UniRule"/>
</dbReference>
<dbReference type="GO" id="GO:0005829">
    <property type="term" value="C:cytosol"/>
    <property type="evidence" value="ECO:0007669"/>
    <property type="project" value="TreeGrafter"/>
</dbReference>
<sequence length="273" mass="29547">MTEATLPYAEVIGDPIAHSKSPLIHQFWLKKLGIHAEYRRSRISPEDLSQWLQQRRSDPLWRGANLTIPHKEKILPLVEDPEGLAASVGAMNIVVPGVQGSPCGFNSDVDGFAEPLDNVDLKGKCAALYGAGGAARAVLFALKQMGIAHVTILNRSEDRAQALLDQFDMAGQVLPLLAPLPSVQLVVNSTALGMTGYDSLRPDLSTLPSEAIIYDIVYSPLETELLSEANGRGLRTLDGLNMLIGQAAKAFQLFFGADAPRDHDFELRVLLAA</sequence>
<evidence type="ECO:0000313" key="12">
    <source>
        <dbReference type="EMBL" id="MBB4640784.1"/>
    </source>
</evidence>
<dbReference type="HAMAP" id="MF_00222">
    <property type="entry name" value="Shikimate_DH_AroE"/>
    <property type="match status" value="1"/>
</dbReference>
<feature type="binding site" evidence="8">
    <location>
        <position position="67"/>
    </location>
    <ligand>
        <name>shikimate</name>
        <dbReference type="ChEBI" id="CHEBI:36208"/>
    </ligand>
</feature>
<protein>
    <recommendedName>
        <fullName evidence="2 8">Shikimate dehydrogenase (NADP(+))</fullName>
        <shortName evidence="8">SDH</shortName>
        <ecNumber evidence="2 8">1.1.1.25</ecNumber>
    </recommendedName>
</protein>
<feature type="binding site" evidence="8">
    <location>
        <position position="108"/>
    </location>
    <ligand>
        <name>shikimate</name>
        <dbReference type="ChEBI" id="CHEBI:36208"/>
    </ligand>
</feature>
<feature type="domain" description="Quinate/shikimate 5-dehydrogenase/glutamyl-tRNA reductase" evidence="9">
    <location>
        <begin position="120"/>
        <end position="187"/>
    </location>
</feature>
<evidence type="ECO:0000313" key="13">
    <source>
        <dbReference type="Proteomes" id="UP000575068"/>
    </source>
</evidence>
<keyword evidence="6 8" id="KW-0057">Aromatic amino acid biosynthesis</keyword>
<evidence type="ECO:0000259" key="11">
    <source>
        <dbReference type="Pfam" id="PF18317"/>
    </source>
</evidence>
<dbReference type="EC" id="1.1.1.25" evidence="2 8"/>
<feature type="binding site" evidence="8">
    <location>
        <position position="239"/>
    </location>
    <ligand>
        <name>NADP(+)</name>
        <dbReference type="ChEBI" id="CHEBI:58349"/>
    </ligand>
</feature>
<feature type="binding site" evidence="8">
    <location>
        <position position="92"/>
    </location>
    <ligand>
        <name>shikimate</name>
        <dbReference type="ChEBI" id="CHEBI:36208"/>
    </ligand>
</feature>
<dbReference type="PANTHER" id="PTHR21089:SF1">
    <property type="entry name" value="BIFUNCTIONAL 3-DEHYDROQUINATE DEHYDRATASE_SHIKIMATE DEHYDROGENASE, CHLOROPLASTIC"/>
    <property type="match status" value="1"/>
</dbReference>
<dbReference type="NCBIfam" id="TIGR00507">
    <property type="entry name" value="aroE"/>
    <property type="match status" value="1"/>
</dbReference>
<feature type="binding site" evidence="8">
    <location>
        <begin position="130"/>
        <end position="134"/>
    </location>
    <ligand>
        <name>NADP(+)</name>
        <dbReference type="ChEBI" id="CHEBI:58349"/>
    </ligand>
</feature>
<keyword evidence="4 8" id="KW-0521">NADP</keyword>
<dbReference type="UniPathway" id="UPA00053">
    <property type="reaction ID" value="UER00087"/>
</dbReference>